<evidence type="ECO:0008006" key="4">
    <source>
        <dbReference type="Google" id="ProtNLM"/>
    </source>
</evidence>
<evidence type="ECO:0000256" key="1">
    <source>
        <dbReference type="SAM" id="Phobius"/>
    </source>
</evidence>
<protein>
    <recommendedName>
        <fullName evidence="4">DUF2628 domain-containing protein</fullName>
    </recommendedName>
</protein>
<accession>A0A0H3G8X6</accession>
<gene>
    <name evidence="2" type="ordered locus">LMRG_02849</name>
</gene>
<evidence type="ECO:0000313" key="3">
    <source>
        <dbReference type="Proteomes" id="UP000001288"/>
    </source>
</evidence>
<dbReference type="AlphaFoldDB" id="A0A0H3G8X6"/>
<evidence type="ECO:0000313" key="2">
    <source>
        <dbReference type="EMBL" id="AEO05089.1"/>
    </source>
</evidence>
<dbReference type="Proteomes" id="UP000001288">
    <property type="component" value="Chromosome"/>
</dbReference>
<dbReference type="EMBL" id="CP002002">
    <property type="protein sequence ID" value="AEO05089.1"/>
    <property type="molecule type" value="Genomic_DNA"/>
</dbReference>
<feature type="transmembrane region" description="Helical" evidence="1">
    <location>
        <begin position="40"/>
        <end position="57"/>
    </location>
</feature>
<dbReference type="GeneID" id="86845835"/>
<proteinExistence type="predicted"/>
<reference evidence="3" key="1">
    <citation type="submission" date="2010-04" db="EMBL/GenBank/DDBJ databases">
        <title>The genome sequence of Listeria monocytogenes strain 10403S.</title>
        <authorList>
            <consortium name="The Broad Institute Genome Sequencing Platform"/>
            <consortium name="The Broad Institute Genome Sequencing Center for Infectious Disease."/>
            <person name="Borowsky M."/>
            <person name="Borodovsky M."/>
            <person name="Young S.K."/>
            <person name="Zeng Q."/>
            <person name="Koehrsen M."/>
            <person name="Fitzgerald M."/>
            <person name="Wiedmann M."/>
            <person name="Swaminathan B."/>
            <person name="Lauer P."/>
            <person name="Portnoy D."/>
            <person name="Cossart P."/>
            <person name="Buchrieser C."/>
            <person name="Higgins D."/>
            <person name="Abouelleil A."/>
            <person name="Alvarado L."/>
            <person name="Arachchi H.M."/>
            <person name="Berlin A."/>
            <person name="Borenstein D."/>
            <person name="Brown A."/>
            <person name="Chapman S.B."/>
            <person name="Chen Z."/>
            <person name="Dunbar C.D."/>
            <person name="Engels R."/>
            <person name="Freedman E."/>
            <person name="Gearin G."/>
            <person name="Gellesch M."/>
            <person name="Goldberg J."/>
            <person name="Griggs A."/>
            <person name="Gujja S."/>
            <person name="Heilman E."/>
            <person name="Heiman D."/>
            <person name="Howarth C."/>
            <person name="Jen D."/>
            <person name="Larson L."/>
            <person name="Lui A."/>
            <person name="MacDonald J."/>
            <person name="Mehta T."/>
            <person name="Montmayeur A."/>
            <person name="Neiman D."/>
            <person name="Park D."/>
            <person name="Pearson M."/>
            <person name="Priest M."/>
            <person name="Richards J."/>
            <person name="Roberts A."/>
            <person name="Saif S."/>
            <person name="Shea T."/>
            <person name="Shenoy N."/>
            <person name="Sisk P."/>
            <person name="Stolte C."/>
            <person name="Sykes S."/>
            <person name="Walk T."/>
            <person name="White J."/>
            <person name="Yandava C."/>
            <person name="Haas B."/>
            <person name="Nusbaum C."/>
            <person name="Birren B."/>
        </authorList>
    </citation>
    <scope>NUCLEOTIDE SEQUENCE [LARGE SCALE GENOMIC DNA]</scope>
    <source>
        <strain evidence="3">10403S</strain>
    </source>
</reference>
<feature type="transmembrane region" description="Helical" evidence="1">
    <location>
        <begin position="63"/>
        <end position="82"/>
    </location>
</feature>
<keyword evidence="1" id="KW-0812">Transmembrane</keyword>
<dbReference type="HOGENOM" id="CLU_128682_1_0_9"/>
<keyword evidence="1" id="KW-0472">Membrane</keyword>
<name>A0A0H3G8X6_LISM4</name>
<dbReference type="RefSeq" id="WP_003724896.1">
    <property type="nucleotide sequence ID" value="NC_017544.1"/>
</dbReference>
<keyword evidence="1" id="KW-1133">Transmembrane helix</keyword>
<feature type="transmembrane region" description="Helical" evidence="1">
    <location>
        <begin position="12"/>
        <end position="33"/>
    </location>
</feature>
<sequence length="111" mass="12671">MYINLKSSDGNVITTKVGSCWTCVFLSFFGPLLRGDIKFFVLYVILDGAGLFITLNYDRDIGIAIMAMVTLLFESNYNTWFIRGKMNNGWEPETEKDREILLEKGVIKTEV</sequence>
<dbReference type="KEGG" id="lmt:LMRG_02849"/>
<organism evidence="2 3">
    <name type="scientific">Listeria monocytogenes serotype 1/2a (strain 10403S)</name>
    <dbReference type="NCBI Taxonomy" id="393133"/>
    <lineage>
        <taxon>Bacteria</taxon>
        <taxon>Bacillati</taxon>
        <taxon>Bacillota</taxon>
        <taxon>Bacilli</taxon>
        <taxon>Bacillales</taxon>
        <taxon>Listeriaceae</taxon>
        <taxon>Listeria</taxon>
    </lineage>
</organism>